<accession>A0A382JMR1</accession>
<organism evidence="2">
    <name type="scientific">marine metagenome</name>
    <dbReference type="NCBI Taxonomy" id="408172"/>
    <lineage>
        <taxon>unclassified sequences</taxon>
        <taxon>metagenomes</taxon>
        <taxon>ecological metagenomes</taxon>
    </lineage>
</organism>
<name>A0A382JMR1_9ZZZZ</name>
<evidence type="ECO:0000259" key="1">
    <source>
        <dbReference type="Pfam" id="PF01551"/>
    </source>
</evidence>
<dbReference type="InterPro" id="IPR011055">
    <property type="entry name" value="Dup_hybrid_motif"/>
</dbReference>
<dbReference type="PANTHER" id="PTHR21666">
    <property type="entry name" value="PEPTIDASE-RELATED"/>
    <property type="match status" value="1"/>
</dbReference>
<feature type="domain" description="M23ase beta-sheet core" evidence="1">
    <location>
        <begin position="109"/>
        <end position="201"/>
    </location>
</feature>
<reference evidence="2" key="1">
    <citation type="submission" date="2018-05" db="EMBL/GenBank/DDBJ databases">
        <authorList>
            <person name="Lanie J.A."/>
            <person name="Ng W.-L."/>
            <person name="Kazmierczak K.M."/>
            <person name="Andrzejewski T.M."/>
            <person name="Davidsen T.M."/>
            <person name="Wayne K.J."/>
            <person name="Tettelin H."/>
            <person name="Glass J.I."/>
            <person name="Rusch D."/>
            <person name="Podicherti R."/>
            <person name="Tsui H.-C.T."/>
            <person name="Winkler M.E."/>
        </authorList>
    </citation>
    <scope>NUCLEOTIDE SEQUENCE</scope>
</reference>
<sequence>GSNLERDKKERKNILANIKRDKGELEKSRSVKSQVISEMEALIKTLYSDKESMKKREAELARIRAEQNRATTGNFAKMKGRLPWPVQGKIIGKFGTIRNPDTGVVIENVGIDIQAKSGAPVMSVLDGVVSTITFIRGHGNIVIIDHGGGFSTVYAQIDNITVHENEYVQKGGTIATVVKAENNTPEKLHFEVWGNQQKLNPQIWLTH</sequence>
<feature type="non-terminal residue" evidence="2">
    <location>
        <position position="1"/>
    </location>
</feature>
<dbReference type="InterPro" id="IPR050570">
    <property type="entry name" value="Cell_wall_metabolism_enzyme"/>
</dbReference>
<dbReference type="InterPro" id="IPR016047">
    <property type="entry name" value="M23ase_b-sheet_dom"/>
</dbReference>
<protein>
    <recommendedName>
        <fullName evidence="1">M23ase beta-sheet core domain-containing protein</fullName>
    </recommendedName>
</protein>
<dbReference type="EMBL" id="UINC01074853">
    <property type="protein sequence ID" value="SVC12463.1"/>
    <property type="molecule type" value="Genomic_DNA"/>
</dbReference>
<dbReference type="Gene3D" id="2.70.70.10">
    <property type="entry name" value="Glucose Permease (Domain IIA)"/>
    <property type="match status" value="1"/>
</dbReference>
<dbReference type="Pfam" id="PF01551">
    <property type="entry name" value="Peptidase_M23"/>
    <property type="match status" value="1"/>
</dbReference>
<evidence type="ECO:0000313" key="2">
    <source>
        <dbReference type="EMBL" id="SVC12463.1"/>
    </source>
</evidence>
<dbReference type="PANTHER" id="PTHR21666:SF270">
    <property type="entry name" value="MUREIN HYDROLASE ACTIVATOR ENVC"/>
    <property type="match status" value="1"/>
</dbReference>
<gene>
    <name evidence="2" type="ORF">METZ01_LOCUS265317</name>
</gene>
<dbReference type="SUPFAM" id="SSF51261">
    <property type="entry name" value="Duplicated hybrid motif"/>
    <property type="match status" value="1"/>
</dbReference>
<dbReference type="GO" id="GO:0004222">
    <property type="term" value="F:metalloendopeptidase activity"/>
    <property type="evidence" value="ECO:0007669"/>
    <property type="project" value="TreeGrafter"/>
</dbReference>
<dbReference type="AlphaFoldDB" id="A0A382JMR1"/>
<proteinExistence type="predicted"/>
<dbReference type="CDD" id="cd12797">
    <property type="entry name" value="M23_peptidase"/>
    <property type="match status" value="1"/>
</dbReference>